<proteinExistence type="inferred from homology"/>
<name>A0AAN6DW96_9EURO</name>
<dbReference type="Proteomes" id="UP001203852">
    <property type="component" value="Unassembled WGS sequence"/>
</dbReference>
<keyword evidence="1 4" id="KW-0378">Hydrolase</keyword>
<dbReference type="AlphaFoldDB" id="A0AAN6DW96"/>
<dbReference type="InterPro" id="IPR029058">
    <property type="entry name" value="AB_hydrolase_fold"/>
</dbReference>
<evidence type="ECO:0000313" key="4">
    <source>
        <dbReference type="EMBL" id="KAI1613796.1"/>
    </source>
</evidence>
<dbReference type="Pfam" id="PF00561">
    <property type="entry name" value="Abhydrolase_1"/>
    <property type="match status" value="1"/>
</dbReference>
<evidence type="ECO:0000256" key="2">
    <source>
        <dbReference type="ARBA" id="ARBA00038334"/>
    </source>
</evidence>
<organism evidence="4 5">
    <name type="scientific">Exophiala viscosa</name>
    <dbReference type="NCBI Taxonomy" id="2486360"/>
    <lineage>
        <taxon>Eukaryota</taxon>
        <taxon>Fungi</taxon>
        <taxon>Dikarya</taxon>
        <taxon>Ascomycota</taxon>
        <taxon>Pezizomycotina</taxon>
        <taxon>Eurotiomycetes</taxon>
        <taxon>Chaetothyriomycetidae</taxon>
        <taxon>Chaetothyriales</taxon>
        <taxon>Herpotrichiellaceae</taxon>
        <taxon>Exophiala</taxon>
    </lineage>
</organism>
<feature type="domain" description="AB hydrolase-1" evidence="3">
    <location>
        <begin position="29"/>
        <end position="324"/>
    </location>
</feature>
<protein>
    <submittedName>
        <fullName evidence="4">Alpha/Beta hydrolase protein</fullName>
    </submittedName>
</protein>
<gene>
    <name evidence="4" type="ORF">EDD36DRAFT_207688</name>
</gene>
<dbReference type="SUPFAM" id="SSF53474">
    <property type="entry name" value="alpha/beta-Hydrolases"/>
    <property type="match status" value="1"/>
</dbReference>
<dbReference type="Gene3D" id="3.40.50.1820">
    <property type="entry name" value="alpha/beta hydrolase"/>
    <property type="match status" value="1"/>
</dbReference>
<dbReference type="EMBL" id="MU404353">
    <property type="protein sequence ID" value="KAI1613796.1"/>
    <property type="molecule type" value="Genomic_DNA"/>
</dbReference>
<dbReference type="InterPro" id="IPR000073">
    <property type="entry name" value="AB_hydrolase_1"/>
</dbReference>
<reference evidence="4" key="1">
    <citation type="journal article" date="2022" name="bioRxiv">
        <title>Deciphering the potential niche of two novel black yeast fungi from a biological soil crust based on their genomes, phenotypes, and melanin regulation.</title>
        <authorList>
            <consortium name="DOE Joint Genome Institute"/>
            <person name="Carr E.C."/>
            <person name="Barton Q."/>
            <person name="Grambo S."/>
            <person name="Sullivan M."/>
            <person name="Renfro C.M."/>
            <person name="Kuo A."/>
            <person name="Pangilinan J."/>
            <person name="Lipzen A."/>
            <person name="Keymanesh K."/>
            <person name="Savage E."/>
            <person name="Barry K."/>
            <person name="Grigoriev I.V."/>
            <person name="Riekhof W.R."/>
            <person name="Harris S.S."/>
        </authorList>
    </citation>
    <scope>NUCLEOTIDE SEQUENCE</scope>
    <source>
        <strain evidence="4">JF 03-4F</strain>
    </source>
</reference>
<evidence type="ECO:0000313" key="5">
    <source>
        <dbReference type="Proteomes" id="UP001203852"/>
    </source>
</evidence>
<sequence length="355" mass="39763">MATIKSNTFISPTTNKQFTYLCAGPTDGPLIFLLHGWPAIGLTWKPQLLAWSSLGFHVVAPDLPGYGGTWTSKDPKDFALEKLVPQILEMFHSLGREQAIWVGHDWGCGPLWAIASHHPEVCQAVVGISVPYRTLEMGLEHLISLIDRQVYPEDEYPWGQWDYQVFYEREPQAVDRQFESEHLEKYIKLVYSRGSAAAGKAPARTARVSKDDGWFGGPAAATQVPDLPLERTVLDEEILQALVASVRKNGWHGATAWYLNHKANAEYTTKSVNGGVLKVPILFVHTEYDAVCQTVHNPRFMVEMRGKCERLCEVVVKAGHWGALECKEEVNAAVVEWITKEVTDCWPGPVLKSRI</sequence>
<dbReference type="PRINTS" id="PR00412">
    <property type="entry name" value="EPOXHYDRLASE"/>
</dbReference>
<keyword evidence="5" id="KW-1185">Reference proteome</keyword>
<evidence type="ECO:0000256" key="1">
    <source>
        <dbReference type="ARBA" id="ARBA00022801"/>
    </source>
</evidence>
<accession>A0AAN6DW96</accession>
<evidence type="ECO:0000259" key="3">
    <source>
        <dbReference type="Pfam" id="PF00561"/>
    </source>
</evidence>
<dbReference type="GO" id="GO:0016787">
    <property type="term" value="F:hydrolase activity"/>
    <property type="evidence" value="ECO:0007669"/>
    <property type="project" value="UniProtKB-KW"/>
</dbReference>
<comment type="similarity">
    <text evidence="2">Belongs to the AB hydrolase superfamily. Epoxide hydrolase family.</text>
</comment>
<dbReference type="InterPro" id="IPR000639">
    <property type="entry name" value="Epox_hydrolase-like"/>
</dbReference>
<dbReference type="PANTHER" id="PTHR43329">
    <property type="entry name" value="EPOXIDE HYDROLASE"/>
    <property type="match status" value="1"/>
</dbReference>
<comment type="caution">
    <text evidence="4">The sequence shown here is derived from an EMBL/GenBank/DDBJ whole genome shotgun (WGS) entry which is preliminary data.</text>
</comment>